<evidence type="ECO:0000256" key="4">
    <source>
        <dbReference type="ARBA" id="ARBA00022840"/>
    </source>
</evidence>
<dbReference type="GO" id="GO:0005524">
    <property type="term" value="F:ATP binding"/>
    <property type="evidence" value="ECO:0007669"/>
    <property type="project" value="UniProtKB-KW"/>
</dbReference>
<dbReference type="PROSITE" id="PS50893">
    <property type="entry name" value="ABC_TRANSPORTER_2"/>
    <property type="match status" value="1"/>
</dbReference>
<dbReference type="PANTHER" id="PTHR43820">
    <property type="entry name" value="HIGH-AFFINITY BRANCHED-CHAIN AMINO ACID TRANSPORT ATP-BINDING PROTEIN LIVF"/>
    <property type="match status" value="1"/>
</dbReference>
<feature type="region of interest" description="Disordered" evidence="6">
    <location>
        <begin position="1"/>
        <end position="21"/>
    </location>
</feature>
<evidence type="ECO:0000256" key="6">
    <source>
        <dbReference type="SAM" id="MobiDB-lite"/>
    </source>
</evidence>
<evidence type="ECO:0000259" key="7">
    <source>
        <dbReference type="PROSITE" id="PS50893"/>
    </source>
</evidence>
<keyword evidence="3" id="KW-0547">Nucleotide-binding</keyword>
<dbReference type="SMART" id="SM00382">
    <property type="entry name" value="AAA"/>
    <property type="match status" value="1"/>
</dbReference>
<dbReference type="InterPro" id="IPR052156">
    <property type="entry name" value="BCAA_Transport_ATP-bd_LivF"/>
</dbReference>
<dbReference type="Pfam" id="PF00005">
    <property type="entry name" value="ABC_tran"/>
    <property type="match status" value="1"/>
</dbReference>
<dbReference type="Gene3D" id="3.40.50.300">
    <property type="entry name" value="P-loop containing nucleotide triphosphate hydrolases"/>
    <property type="match status" value="1"/>
</dbReference>
<dbReference type="CDD" id="cd03224">
    <property type="entry name" value="ABC_TM1139_LivF_branched"/>
    <property type="match status" value="1"/>
</dbReference>
<keyword evidence="5" id="KW-0029">Amino-acid transport</keyword>
<dbReference type="EMBL" id="BMOM01000004">
    <property type="protein sequence ID" value="GGM01077.1"/>
    <property type="molecule type" value="Genomic_DNA"/>
</dbReference>
<dbReference type="InterPro" id="IPR003439">
    <property type="entry name" value="ABC_transporter-like_ATP-bd"/>
</dbReference>
<evidence type="ECO:0000256" key="5">
    <source>
        <dbReference type="ARBA" id="ARBA00022970"/>
    </source>
</evidence>
<proteinExistence type="inferred from homology"/>
<dbReference type="Proteomes" id="UP000661918">
    <property type="component" value="Unassembled WGS sequence"/>
</dbReference>
<feature type="domain" description="ABC transporter" evidence="7">
    <location>
        <begin position="31"/>
        <end position="264"/>
    </location>
</feature>
<comment type="similarity">
    <text evidence="1">Belongs to the ABC transporter superfamily.</text>
</comment>
<gene>
    <name evidence="8" type="ORF">GCM10010841_07040</name>
</gene>
<organism evidence="8 9">
    <name type="scientific">Deinococcus aerophilus</name>
    <dbReference type="NCBI Taxonomy" id="522488"/>
    <lineage>
        <taxon>Bacteria</taxon>
        <taxon>Thermotogati</taxon>
        <taxon>Deinococcota</taxon>
        <taxon>Deinococci</taxon>
        <taxon>Deinococcales</taxon>
        <taxon>Deinococcaceae</taxon>
        <taxon>Deinococcus</taxon>
    </lineage>
</organism>
<dbReference type="PANTHER" id="PTHR43820:SF4">
    <property type="entry name" value="HIGH-AFFINITY BRANCHED-CHAIN AMINO ACID TRANSPORT ATP-BINDING PROTEIN LIVF"/>
    <property type="match status" value="1"/>
</dbReference>
<evidence type="ECO:0000256" key="1">
    <source>
        <dbReference type="ARBA" id="ARBA00005417"/>
    </source>
</evidence>
<sequence length="264" mass="27594">MQRGPWDHTGTAAARRPARRGEIMTPAGQELVIENLAAGYGKVQVLWDVSVRVEPGEFVAMIGANGAGKTTTLRSVSGVVRPTGGSIRLGGQDITHSTPSQIVGMGLGHVPEGRELFALMTVRENLELGAAMRPEARSRQAQTLEHVYSLFPRLAERAGQLAGTLSGGEQQMVAVGRALMGLPSVLVVDEPSLGLSPLMTQTVFGALKAVNAEGVSVLLVEQNVGLSLKLAGRAYVLENGAVVKEGTGAALLADPGVREAYLAL</sequence>
<name>A0ABQ2GLN9_9DEIO</name>
<comment type="caution">
    <text evidence="8">The sequence shown here is derived from an EMBL/GenBank/DDBJ whole genome shotgun (WGS) entry which is preliminary data.</text>
</comment>
<keyword evidence="2" id="KW-0813">Transport</keyword>
<evidence type="ECO:0000313" key="8">
    <source>
        <dbReference type="EMBL" id="GGM01077.1"/>
    </source>
</evidence>
<reference evidence="9" key="1">
    <citation type="journal article" date="2019" name="Int. J. Syst. Evol. Microbiol.">
        <title>The Global Catalogue of Microorganisms (GCM) 10K type strain sequencing project: providing services to taxonomists for standard genome sequencing and annotation.</title>
        <authorList>
            <consortium name="The Broad Institute Genomics Platform"/>
            <consortium name="The Broad Institute Genome Sequencing Center for Infectious Disease"/>
            <person name="Wu L."/>
            <person name="Ma J."/>
        </authorList>
    </citation>
    <scope>NUCLEOTIDE SEQUENCE [LARGE SCALE GENOMIC DNA]</scope>
    <source>
        <strain evidence="9">JCM 15443</strain>
    </source>
</reference>
<dbReference type="InterPro" id="IPR003593">
    <property type="entry name" value="AAA+_ATPase"/>
</dbReference>
<dbReference type="InterPro" id="IPR017871">
    <property type="entry name" value="ABC_transporter-like_CS"/>
</dbReference>
<evidence type="ECO:0000256" key="2">
    <source>
        <dbReference type="ARBA" id="ARBA00022448"/>
    </source>
</evidence>
<keyword evidence="4 8" id="KW-0067">ATP-binding</keyword>
<dbReference type="PROSITE" id="PS00211">
    <property type="entry name" value="ABC_TRANSPORTER_1"/>
    <property type="match status" value="1"/>
</dbReference>
<accession>A0ABQ2GLN9</accession>
<keyword evidence="9" id="KW-1185">Reference proteome</keyword>
<evidence type="ECO:0000256" key="3">
    <source>
        <dbReference type="ARBA" id="ARBA00022741"/>
    </source>
</evidence>
<evidence type="ECO:0000313" key="9">
    <source>
        <dbReference type="Proteomes" id="UP000661918"/>
    </source>
</evidence>
<protein>
    <submittedName>
        <fullName evidence="8">ABC transporter ATP-binding protein</fullName>
    </submittedName>
</protein>
<dbReference type="InterPro" id="IPR027417">
    <property type="entry name" value="P-loop_NTPase"/>
</dbReference>
<dbReference type="SUPFAM" id="SSF52540">
    <property type="entry name" value="P-loop containing nucleoside triphosphate hydrolases"/>
    <property type="match status" value="1"/>
</dbReference>